<keyword evidence="1" id="KW-0472">Membrane</keyword>
<gene>
    <name evidence="2" type="ORF">BDV29DRAFT_174690</name>
</gene>
<dbReference type="Proteomes" id="UP000326565">
    <property type="component" value="Unassembled WGS sequence"/>
</dbReference>
<keyword evidence="3" id="KW-1185">Reference proteome</keyword>
<sequence>MVVFVDRPMGYHGQANEPIEREKHSLEPWVDPLKGEMNCCFWGYGLAGSNFVGLTCYMLWLVKLTRLPLRCREKIEP</sequence>
<evidence type="ECO:0000313" key="2">
    <source>
        <dbReference type="EMBL" id="KAB8073879.1"/>
    </source>
</evidence>
<name>A0A5N5WZU7_9EURO</name>
<dbReference type="EMBL" id="ML732219">
    <property type="protein sequence ID" value="KAB8073879.1"/>
    <property type="molecule type" value="Genomic_DNA"/>
</dbReference>
<proteinExistence type="predicted"/>
<keyword evidence="1" id="KW-1133">Transmembrane helix</keyword>
<evidence type="ECO:0000313" key="3">
    <source>
        <dbReference type="Proteomes" id="UP000326565"/>
    </source>
</evidence>
<organism evidence="2 3">
    <name type="scientific">Aspergillus leporis</name>
    <dbReference type="NCBI Taxonomy" id="41062"/>
    <lineage>
        <taxon>Eukaryota</taxon>
        <taxon>Fungi</taxon>
        <taxon>Dikarya</taxon>
        <taxon>Ascomycota</taxon>
        <taxon>Pezizomycotina</taxon>
        <taxon>Eurotiomycetes</taxon>
        <taxon>Eurotiomycetidae</taxon>
        <taxon>Eurotiales</taxon>
        <taxon>Aspergillaceae</taxon>
        <taxon>Aspergillus</taxon>
        <taxon>Aspergillus subgen. Circumdati</taxon>
    </lineage>
</organism>
<protein>
    <submittedName>
        <fullName evidence="2">Uncharacterized protein</fullName>
    </submittedName>
</protein>
<keyword evidence="1" id="KW-0812">Transmembrane</keyword>
<reference evidence="2 3" key="1">
    <citation type="submission" date="2019-04" db="EMBL/GenBank/DDBJ databases">
        <title>Friends and foes A comparative genomics study of 23 Aspergillus species from section Flavi.</title>
        <authorList>
            <consortium name="DOE Joint Genome Institute"/>
            <person name="Kjaerbolling I."/>
            <person name="Vesth T."/>
            <person name="Frisvad J.C."/>
            <person name="Nybo J.L."/>
            <person name="Theobald S."/>
            <person name="Kildgaard S."/>
            <person name="Isbrandt T."/>
            <person name="Kuo A."/>
            <person name="Sato A."/>
            <person name="Lyhne E.K."/>
            <person name="Kogle M.E."/>
            <person name="Wiebenga A."/>
            <person name="Kun R.S."/>
            <person name="Lubbers R.J."/>
            <person name="Makela M.R."/>
            <person name="Barry K."/>
            <person name="Chovatia M."/>
            <person name="Clum A."/>
            <person name="Daum C."/>
            <person name="Haridas S."/>
            <person name="He G."/>
            <person name="LaButti K."/>
            <person name="Lipzen A."/>
            <person name="Mondo S."/>
            <person name="Riley R."/>
            <person name="Salamov A."/>
            <person name="Simmons B.A."/>
            <person name="Magnuson J.K."/>
            <person name="Henrissat B."/>
            <person name="Mortensen U.H."/>
            <person name="Larsen T.O."/>
            <person name="Devries R.P."/>
            <person name="Grigoriev I.V."/>
            <person name="Machida M."/>
            <person name="Baker S.E."/>
            <person name="Andersen M.R."/>
        </authorList>
    </citation>
    <scope>NUCLEOTIDE SEQUENCE [LARGE SCALE GENOMIC DNA]</scope>
    <source>
        <strain evidence="2 3">CBS 151.66</strain>
    </source>
</reference>
<evidence type="ECO:0000256" key="1">
    <source>
        <dbReference type="SAM" id="Phobius"/>
    </source>
</evidence>
<accession>A0A5N5WZU7</accession>
<feature type="transmembrane region" description="Helical" evidence="1">
    <location>
        <begin position="41"/>
        <end position="62"/>
    </location>
</feature>
<dbReference type="AlphaFoldDB" id="A0A5N5WZU7"/>